<feature type="region of interest" description="Disordered" evidence="1">
    <location>
        <begin position="1"/>
        <end position="26"/>
    </location>
</feature>
<evidence type="ECO:0000256" key="1">
    <source>
        <dbReference type="SAM" id="MobiDB-lite"/>
    </source>
</evidence>
<dbReference type="AlphaFoldDB" id="A0A5J4LL40"/>
<keyword evidence="3" id="KW-1185">Reference proteome</keyword>
<organism evidence="2 3">
    <name type="scientific">Streptomyces angustmyceticus</name>
    <dbReference type="NCBI Taxonomy" id="285578"/>
    <lineage>
        <taxon>Bacteria</taxon>
        <taxon>Bacillati</taxon>
        <taxon>Actinomycetota</taxon>
        <taxon>Actinomycetes</taxon>
        <taxon>Kitasatosporales</taxon>
        <taxon>Streptomycetaceae</taxon>
        <taxon>Streptomyces</taxon>
    </lineage>
</organism>
<evidence type="ECO:0000313" key="3">
    <source>
        <dbReference type="Proteomes" id="UP000325598"/>
    </source>
</evidence>
<name>A0A5J4LL40_9ACTN</name>
<dbReference type="Proteomes" id="UP000325598">
    <property type="component" value="Unassembled WGS sequence"/>
</dbReference>
<gene>
    <name evidence="2" type="ORF">San01_48030</name>
</gene>
<accession>A0A5J4LL40</accession>
<reference evidence="2 3" key="1">
    <citation type="submission" date="2019-10" db="EMBL/GenBank/DDBJ databases">
        <title>Whole genome shotgun sequence of Streptomyces angustmyceticus NBRC 3934.</title>
        <authorList>
            <person name="Hosoyama A."/>
            <person name="Ichikawa N."/>
            <person name="Kimura A."/>
            <person name="Kitahashi Y."/>
            <person name="Komaki H."/>
            <person name="Uohara A."/>
        </authorList>
    </citation>
    <scope>NUCLEOTIDE SEQUENCE [LARGE SCALE GENOMIC DNA]</scope>
    <source>
        <strain evidence="2 3">NBRC 3934</strain>
    </source>
</reference>
<proteinExistence type="predicted"/>
<dbReference type="EMBL" id="BLAG01000013">
    <property type="protein sequence ID" value="GES32316.1"/>
    <property type="molecule type" value="Genomic_DNA"/>
</dbReference>
<evidence type="ECO:0000313" key="2">
    <source>
        <dbReference type="EMBL" id="GES32316.1"/>
    </source>
</evidence>
<feature type="region of interest" description="Disordered" evidence="1">
    <location>
        <begin position="107"/>
        <end position="139"/>
    </location>
</feature>
<protein>
    <submittedName>
        <fullName evidence="2">Uncharacterized protein</fullName>
    </submittedName>
</protein>
<comment type="caution">
    <text evidence="2">The sequence shown here is derived from an EMBL/GenBank/DDBJ whole genome shotgun (WGS) entry which is preliminary data.</text>
</comment>
<sequence length="139" mass="14671">MRGTGADGQKETGPATGPTGRMPRLLPWTSEAGNACYLSTDSGSSMLSGLADEMEEVQLSMGEDVLGEARRLLSDPLSPHAEVRYAGIRLAECLVDALRVAESRGMRLPVPDSEEHAAAEERPAPPAHPARPVTPAQSP</sequence>
<feature type="compositionally biased region" description="Basic and acidic residues" evidence="1">
    <location>
        <begin position="113"/>
        <end position="123"/>
    </location>
</feature>